<dbReference type="PANTHER" id="PTHR33052">
    <property type="entry name" value="DUF4228 DOMAIN PROTEIN-RELATED"/>
    <property type="match status" value="1"/>
</dbReference>
<dbReference type="OMA" id="FPMKKVN"/>
<dbReference type="OrthoDB" id="1922322at2759"/>
<dbReference type="Pfam" id="PF14009">
    <property type="entry name" value="PADRE"/>
    <property type="match status" value="1"/>
</dbReference>
<dbReference type="eggNOG" id="ENOG502RZXP">
    <property type="taxonomic scope" value="Eukaryota"/>
</dbReference>
<protein>
    <submittedName>
        <fullName evidence="2">Uncharacterized protein LOC104590155</fullName>
    </submittedName>
</protein>
<accession>A0A1U7Z482</accession>
<dbReference type="GeneID" id="104590155"/>
<dbReference type="AlphaFoldDB" id="A0A1U7Z482"/>
<sequence>MGNYISCMLANPAERQSRGAKVILLSGEIQQLDGHVKAAELIFEISNYFLGNFRSLQIGRRFSTLSPDEDLEMGNVYIMFPMKRVNFVIKAADMGALFISANRAANWASSTGAVHIVSSTGVVRIENKQRG</sequence>
<dbReference type="FunCoup" id="A0A1U7Z482">
    <property type="interactions" value="46"/>
</dbReference>
<gene>
    <name evidence="2" type="primary">LOC104590155</name>
</gene>
<dbReference type="RefSeq" id="XP_010247001.1">
    <property type="nucleotide sequence ID" value="XM_010248699.1"/>
</dbReference>
<organism evidence="1 2">
    <name type="scientific">Nelumbo nucifera</name>
    <name type="common">Sacred lotus</name>
    <dbReference type="NCBI Taxonomy" id="4432"/>
    <lineage>
        <taxon>Eukaryota</taxon>
        <taxon>Viridiplantae</taxon>
        <taxon>Streptophyta</taxon>
        <taxon>Embryophyta</taxon>
        <taxon>Tracheophyta</taxon>
        <taxon>Spermatophyta</taxon>
        <taxon>Magnoliopsida</taxon>
        <taxon>Proteales</taxon>
        <taxon>Nelumbonaceae</taxon>
        <taxon>Nelumbo</taxon>
    </lineage>
</organism>
<name>A0A1U7Z482_NELNU</name>
<dbReference type="InterPro" id="IPR025322">
    <property type="entry name" value="PADRE_dom"/>
</dbReference>
<keyword evidence="1" id="KW-1185">Reference proteome</keyword>
<proteinExistence type="predicted"/>
<evidence type="ECO:0000313" key="1">
    <source>
        <dbReference type="Proteomes" id="UP000189703"/>
    </source>
</evidence>
<reference evidence="2" key="1">
    <citation type="submission" date="2025-08" db="UniProtKB">
        <authorList>
            <consortium name="RefSeq"/>
        </authorList>
    </citation>
    <scope>IDENTIFICATION</scope>
</reference>
<dbReference type="Proteomes" id="UP000189703">
    <property type="component" value="Unplaced"/>
</dbReference>
<dbReference type="KEGG" id="nnu:104590155"/>
<evidence type="ECO:0000313" key="2">
    <source>
        <dbReference type="RefSeq" id="XP_010247001.1"/>
    </source>
</evidence>